<evidence type="ECO:0000256" key="1">
    <source>
        <dbReference type="ARBA" id="ARBA00023125"/>
    </source>
</evidence>
<feature type="DNA-binding region" description="HMG box" evidence="3">
    <location>
        <begin position="111"/>
        <end position="188"/>
    </location>
</feature>
<feature type="domain" description="HMG box" evidence="5">
    <location>
        <begin position="111"/>
        <end position="188"/>
    </location>
</feature>
<feature type="domain" description="HMG box" evidence="5">
    <location>
        <begin position="15"/>
        <end position="93"/>
    </location>
</feature>
<name>A0ABR3F738_9AGAR</name>
<keyword evidence="2" id="KW-0804">Transcription</keyword>
<dbReference type="PANTHER" id="PTHR10270:SF161">
    <property type="entry name" value="SEX-DETERMINING REGION Y PROTEIN"/>
    <property type="match status" value="1"/>
</dbReference>
<feature type="compositionally biased region" description="Polar residues" evidence="4">
    <location>
        <begin position="1"/>
        <end position="12"/>
    </location>
</feature>
<feature type="DNA-binding region" description="HMG box" evidence="3">
    <location>
        <begin position="15"/>
        <end position="93"/>
    </location>
</feature>
<feature type="region of interest" description="Disordered" evidence="4">
    <location>
        <begin position="181"/>
        <end position="258"/>
    </location>
</feature>
<organism evidence="6 7">
    <name type="scientific">Marasmius crinis-equi</name>
    <dbReference type="NCBI Taxonomy" id="585013"/>
    <lineage>
        <taxon>Eukaryota</taxon>
        <taxon>Fungi</taxon>
        <taxon>Dikarya</taxon>
        <taxon>Basidiomycota</taxon>
        <taxon>Agaricomycotina</taxon>
        <taxon>Agaricomycetes</taxon>
        <taxon>Agaricomycetidae</taxon>
        <taxon>Agaricales</taxon>
        <taxon>Marasmiineae</taxon>
        <taxon>Marasmiaceae</taxon>
        <taxon>Marasmius</taxon>
    </lineage>
</organism>
<feature type="compositionally biased region" description="Low complexity" evidence="4">
    <location>
        <begin position="200"/>
        <end position="240"/>
    </location>
</feature>
<evidence type="ECO:0000256" key="4">
    <source>
        <dbReference type="SAM" id="MobiDB-lite"/>
    </source>
</evidence>
<dbReference type="SUPFAM" id="SSF47095">
    <property type="entry name" value="HMG-box"/>
    <property type="match status" value="2"/>
</dbReference>
<dbReference type="InterPro" id="IPR036910">
    <property type="entry name" value="HMG_box_dom_sf"/>
</dbReference>
<feature type="region of interest" description="Disordered" evidence="4">
    <location>
        <begin position="1"/>
        <end position="22"/>
    </location>
</feature>
<dbReference type="EMBL" id="JBAHYK010000828">
    <property type="protein sequence ID" value="KAL0571066.1"/>
    <property type="molecule type" value="Genomic_DNA"/>
</dbReference>
<evidence type="ECO:0000256" key="3">
    <source>
        <dbReference type="PROSITE-ProRule" id="PRU00267"/>
    </source>
</evidence>
<dbReference type="Pfam" id="PF00505">
    <property type="entry name" value="HMG_box"/>
    <property type="match status" value="1"/>
</dbReference>
<dbReference type="CDD" id="cd01389">
    <property type="entry name" value="HMG-box_ROX1-like"/>
    <property type="match status" value="1"/>
</dbReference>
<dbReference type="Proteomes" id="UP001465976">
    <property type="component" value="Unassembled WGS sequence"/>
</dbReference>
<sequence length="268" mass="30136">MPSSRQSATSAPSRAPRPENSFLLYRRDAVSSGAVADTFMNDDGIEQRKPQTRISKEVAKMWNTAPQGVKTLYTGFAEMKKKEYVEKYGEEYDHLRTSRPRTSNEEPSDRIRRPENAFILYRRDVLSSGTITRTFIDDNGAERAKNQMQLSKEIGQMWHHCPEALKARYIALAEQKKEEHKQMYPDYKFSPKASRKGVASSGSPISRSKSSSSSRSRNGVTSSRGLQHKATSTSASTSTSQYPFPSHHHAPFPQAQNGCVDPSWLALN</sequence>
<keyword evidence="7" id="KW-1185">Reference proteome</keyword>
<keyword evidence="1 3" id="KW-0238">DNA-binding</keyword>
<accession>A0ABR3F738</accession>
<reference evidence="6 7" key="1">
    <citation type="submission" date="2024-02" db="EMBL/GenBank/DDBJ databases">
        <title>A draft genome for the cacao thread blight pathogen Marasmius crinis-equi.</title>
        <authorList>
            <person name="Cohen S.P."/>
            <person name="Baruah I.K."/>
            <person name="Amoako-Attah I."/>
            <person name="Bukari Y."/>
            <person name="Meinhardt L.W."/>
            <person name="Bailey B.A."/>
        </authorList>
    </citation>
    <scope>NUCLEOTIDE SEQUENCE [LARGE SCALE GENOMIC DNA]</scope>
    <source>
        <strain evidence="6 7">GH-76</strain>
    </source>
</reference>
<evidence type="ECO:0000313" key="7">
    <source>
        <dbReference type="Proteomes" id="UP001465976"/>
    </source>
</evidence>
<dbReference type="InterPro" id="IPR050140">
    <property type="entry name" value="SRY-related_HMG-box_TF-like"/>
</dbReference>
<evidence type="ECO:0000259" key="5">
    <source>
        <dbReference type="PROSITE" id="PS50118"/>
    </source>
</evidence>
<dbReference type="SMART" id="SM00398">
    <property type="entry name" value="HMG"/>
    <property type="match status" value="2"/>
</dbReference>
<gene>
    <name evidence="6" type="primary">RFG1_7</name>
    <name evidence="6" type="ORF">V5O48_010888</name>
</gene>
<proteinExistence type="predicted"/>
<evidence type="ECO:0000313" key="6">
    <source>
        <dbReference type="EMBL" id="KAL0571066.1"/>
    </source>
</evidence>
<protein>
    <submittedName>
        <fullName evidence="6">Slightly ste11-like protein</fullName>
    </submittedName>
</protein>
<comment type="caution">
    <text evidence="6">The sequence shown here is derived from an EMBL/GenBank/DDBJ whole genome shotgun (WGS) entry which is preliminary data.</text>
</comment>
<evidence type="ECO:0000256" key="2">
    <source>
        <dbReference type="ARBA" id="ARBA00023163"/>
    </source>
</evidence>
<keyword evidence="3" id="KW-0539">Nucleus</keyword>
<dbReference type="PROSITE" id="PS50118">
    <property type="entry name" value="HMG_BOX_2"/>
    <property type="match status" value="2"/>
</dbReference>
<dbReference type="Gene3D" id="1.10.30.10">
    <property type="entry name" value="High mobility group box domain"/>
    <property type="match status" value="2"/>
</dbReference>
<dbReference type="InterPro" id="IPR009071">
    <property type="entry name" value="HMG_box_dom"/>
</dbReference>
<dbReference type="PANTHER" id="PTHR10270">
    <property type="entry name" value="SOX TRANSCRIPTION FACTOR"/>
    <property type="match status" value="1"/>
</dbReference>